<comment type="caution">
    <text evidence="1">The sequence shown here is derived from an EMBL/GenBank/DDBJ whole genome shotgun (WGS) entry which is preliminary data.</text>
</comment>
<dbReference type="Proteomes" id="UP001433508">
    <property type="component" value="Unassembled WGS sequence"/>
</dbReference>
<evidence type="ECO:0000313" key="2">
    <source>
        <dbReference type="Proteomes" id="UP001433508"/>
    </source>
</evidence>
<name>A0ACC3T7S2_LIPKO</name>
<accession>A0ACC3T7S2</accession>
<evidence type="ECO:0000313" key="1">
    <source>
        <dbReference type="EMBL" id="KAK9239988.1"/>
    </source>
</evidence>
<proteinExistence type="predicted"/>
<protein>
    <submittedName>
        <fullName evidence="1">Uncharacterized protein</fullName>
    </submittedName>
</protein>
<sequence length="426" mass="47215">MNWTGGKLTCTATKFGISRDKARDFNGLNSSEGVNNERASAMARCKRQQRQHFQKMARVKKSHKREPLSTSGGSGSSSPLVRKHRQKSPVAVEYSINQRGNDEKNDSAVTKEFVQVASMEGVRTIDVEGEAQELTRLESSRITSAEDSDTSKESLAERKRALLDQDDWGAIFLTDPVLDHFLTAFTRSCMPFQEWPNASQQNRTLDADTKIILTPRETPSPSKPQMSGTVFKQRRQSPSTPFHMDYKARGIISTPSSPHSALASSPTRSRGRGTRSAAQLQTVTEYDDDERGYAMQFGERLCDQDLQEYTGDHKGAYGDGKYAGCDDGILSSIVKPEISLGEFDSLQSSFSYSHNVELQDASFESLHTSGSLDHFSEDQDGWKSAMASASIADTMSNSITNHEGRINISEEIGREWRELIGTHGSM</sequence>
<dbReference type="EMBL" id="MU971342">
    <property type="protein sequence ID" value="KAK9239988.1"/>
    <property type="molecule type" value="Genomic_DNA"/>
</dbReference>
<gene>
    <name evidence="1" type="ORF">V1525DRAFT_454407</name>
</gene>
<keyword evidence="2" id="KW-1185">Reference proteome</keyword>
<organism evidence="1 2">
    <name type="scientific">Lipomyces kononenkoae</name>
    <name type="common">Yeast</name>
    <dbReference type="NCBI Taxonomy" id="34357"/>
    <lineage>
        <taxon>Eukaryota</taxon>
        <taxon>Fungi</taxon>
        <taxon>Dikarya</taxon>
        <taxon>Ascomycota</taxon>
        <taxon>Saccharomycotina</taxon>
        <taxon>Lipomycetes</taxon>
        <taxon>Lipomycetales</taxon>
        <taxon>Lipomycetaceae</taxon>
        <taxon>Lipomyces</taxon>
    </lineage>
</organism>
<reference evidence="2" key="1">
    <citation type="journal article" date="2024" name="Front. Bioeng. Biotechnol.">
        <title>Genome-scale model development and genomic sequencing of the oleaginous clade Lipomyces.</title>
        <authorList>
            <person name="Czajka J.J."/>
            <person name="Han Y."/>
            <person name="Kim J."/>
            <person name="Mondo S.J."/>
            <person name="Hofstad B.A."/>
            <person name="Robles A."/>
            <person name="Haridas S."/>
            <person name="Riley R."/>
            <person name="LaButti K."/>
            <person name="Pangilinan J."/>
            <person name="Andreopoulos W."/>
            <person name="Lipzen A."/>
            <person name="Yan J."/>
            <person name="Wang M."/>
            <person name="Ng V."/>
            <person name="Grigoriev I.V."/>
            <person name="Spatafora J.W."/>
            <person name="Magnuson J.K."/>
            <person name="Baker S.E."/>
            <person name="Pomraning K.R."/>
        </authorList>
    </citation>
    <scope>NUCLEOTIDE SEQUENCE [LARGE SCALE GENOMIC DNA]</scope>
    <source>
        <strain evidence="2">CBS 7786</strain>
    </source>
</reference>